<dbReference type="InterPro" id="IPR001261">
    <property type="entry name" value="ArgE/DapE_CS"/>
</dbReference>
<comment type="similarity">
    <text evidence="2">Belongs to the peptidase M20A family.</text>
</comment>
<dbReference type="GeneID" id="36290010"/>
<dbReference type="SUPFAM" id="SSF53187">
    <property type="entry name" value="Zn-dependent exopeptidases"/>
    <property type="match status" value="1"/>
</dbReference>
<dbReference type="eggNOG" id="KOG2275">
    <property type="taxonomic scope" value="Eukaryota"/>
</dbReference>
<dbReference type="PROSITE" id="PS00759">
    <property type="entry name" value="ARGE_DAPE_CPG2_2"/>
    <property type="match status" value="1"/>
</dbReference>
<dbReference type="CDD" id="cd05652">
    <property type="entry name" value="M20_ArgE_DapE-like_fungal"/>
    <property type="match status" value="1"/>
</dbReference>
<evidence type="ECO:0000259" key="6">
    <source>
        <dbReference type="Pfam" id="PF07687"/>
    </source>
</evidence>
<keyword evidence="5" id="KW-0862">Zinc</keyword>
<dbReference type="PANTHER" id="PTHR43808">
    <property type="entry name" value="ACETYLORNITHINE DEACETYLASE"/>
    <property type="match status" value="1"/>
</dbReference>
<dbReference type="InterPro" id="IPR050072">
    <property type="entry name" value="Peptidase_M20A"/>
</dbReference>
<dbReference type="Pfam" id="PF07687">
    <property type="entry name" value="M20_dimer"/>
    <property type="match status" value="1"/>
</dbReference>
<dbReference type="EMBL" id="KV441402">
    <property type="protein sequence ID" value="OAF56936.1"/>
    <property type="molecule type" value="Genomic_DNA"/>
</dbReference>
<evidence type="ECO:0000256" key="4">
    <source>
        <dbReference type="ARBA" id="ARBA00022801"/>
    </source>
</evidence>
<evidence type="ECO:0000256" key="2">
    <source>
        <dbReference type="ARBA" id="ARBA00006247"/>
    </source>
</evidence>
<dbReference type="AlphaFoldDB" id="A0A177A426"/>
<dbReference type="SUPFAM" id="SSF55031">
    <property type="entry name" value="Bacterial exopeptidase dimerisation domain"/>
    <property type="match status" value="1"/>
</dbReference>
<dbReference type="InterPro" id="IPR002933">
    <property type="entry name" value="Peptidase_M20"/>
</dbReference>
<dbReference type="OrthoDB" id="3064516at2759"/>
<accession>A0A177A426</accession>
<gene>
    <name evidence="7" type="ORF">VC83_06960</name>
</gene>
<evidence type="ECO:0000256" key="1">
    <source>
        <dbReference type="ARBA" id="ARBA00001947"/>
    </source>
</evidence>
<evidence type="ECO:0000256" key="5">
    <source>
        <dbReference type="ARBA" id="ARBA00022833"/>
    </source>
</evidence>
<dbReference type="Pfam" id="PF01546">
    <property type="entry name" value="Peptidase_M20"/>
    <property type="match status" value="1"/>
</dbReference>
<evidence type="ECO:0000313" key="7">
    <source>
        <dbReference type="EMBL" id="OAF56936.1"/>
    </source>
</evidence>
<feature type="domain" description="Peptidase M20 dimerisation" evidence="6">
    <location>
        <begin position="205"/>
        <end position="297"/>
    </location>
</feature>
<dbReference type="VEuPathDB" id="FungiDB:GMDG_05281"/>
<dbReference type="Gene3D" id="3.40.630.10">
    <property type="entry name" value="Zn peptidases"/>
    <property type="match status" value="1"/>
</dbReference>
<reference evidence="7" key="1">
    <citation type="submission" date="2016-03" db="EMBL/GenBank/DDBJ databases">
        <title>Updated assembly of Pseudogymnoascus destructans, the fungus causing white-nose syndrome of bats.</title>
        <authorList>
            <person name="Palmer J.M."/>
            <person name="Drees K.P."/>
            <person name="Foster J.T."/>
            <person name="Lindner D.L."/>
        </authorList>
    </citation>
    <scope>NUCLEOTIDE SEQUENCE [LARGE SCALE GENOMIC DNA]</scope>
    <source>
        <strain evidence="7">20631-21</strain>
    </source>
</reference>
<keyword evidence="4" id="KW-0378">Hydrolase</keyword>
<proteinExistence type="inferred from homology"/>
<organism evidence="7">
    <name type="scientific">Pseudogymnoascus destructans</name>
    <dbReference type="NCBI Taxonomy" id="655981"/>
    <lineage>
        <taxon>Eukaryota</taxon>
        <taxon>Fungi</taxon>
        <taxon>Dikarya</taxon>
        <taxon>Ascomycota</taxon>
        <taxon>Pezizomycotina</taxon>
        <taxon>Leotiomycetes</taxon>
        <taxon>Thelebolales</taxon>
        <taxon>Thelebolaceae</taxon>
        <taxon>Pseudogymnoascus</taxon>
    </lineage>
</organism>
<dbReference type="Proteomes" id="UP000077154">
    <property type="component" value="Unassembled WGS sequence"/>
</dbReference>
<dbReference type="InterPro" id="IPR011650">
    <property type="entry name" value="Peptidase_M20_dimer"/>
</dbReference>
<sequence>MQFSVVFIRAALANVFLASYAISALSISPQMPLYNTDSKAESSSLVGLLSLHKSLVEIPSISGAEHDVAKWLASYLEGEGFTVKSQVVSTDPPQTNIFAYIGSESHTRTLITSHIDTVPPYWPYERRGDEIWGRGTVDAKGAVATQIKAVEALRDSKSISEGDVGMMFVVGEEVNGAGMLKVNDLGLSWETVIFGEPTELKLASGHKGILKFRIDAHGKGGHSGYPEVGRNANDMLIPALAELANIDWPWSERFGNTTYNIGRMEGGVADNVIAADAYAFVSVRVADGDPEVLERAISDTLLAVSPDLKITMAPGGYGPIPINHDVEGFESMVVNYGTDILHLDGDHKRYLYGPGSILLAHSDHEHLKISDLEEAVEGYKKLLLASLDYNNFG</sequence>
<protein>
    <recommendedName>
        <fullName evidence="6">Peptidase M20 dimerisation domain-containing protein</fullName>
    </recommendedName>
</protein>
<comment type="cofactor">
    <cofactor evidence="1">
        <name>Zn(2+)</name>
        <dbReference type="ChEBI" id="CHEBI:29105"/>
    </cofactor>
</comment>
<dbReference type="GO" id="GO:0016787">
    <property type="term" value="F:hydrolase activity"/>
    <property type="evidence" value="ECO:0007669"/>
    <property type="project" value="UniProtKB-KW"/>
</dbReference>
<keyword evidence="3" id="KW-0479">Metal-binding</keyword>
<dbReference type="PANTHER" id="PTHR43808:SF8">
    <property type="entry name" value="PEPTIDASE M20 DIMERISATION DOMAIN-CONTAINING PROTEIN"/>
    <property type="match status" value="1"/>
</dbReference>
<dbReference type="GO" id="GO:0046872">
    <property type="term" value="F:metal ion binding"/>
    <property type="evidence" value="ECO:0007669"/>
    <property type="project" value="UniProtKB-KW"/>
</dbReference>
<name>A0A177A426_9PEZI</name>
<dbReference type="Gene3D" id="3.30.70.360">
    <property type="match status" value="1"/>
</dbReference>
<dbReference type="InterPro" id="IPR036264">
    <property type="entry name" value="Bact_exopeptidase_dim_dom"/>
</dbReference>
<dbReference type="RefSeq" id="XP_024322227.1">
    <property type="nucleotide sequence ID" value="XM_024470540.1"/>
</dbReference>
<evidence type="ECO:0000256" key="3">
    <source>
        <dbReference type="ARBA" id="ARBA00022723"/>
    </source>
</evidence>